<protein>
    <submittedName>
        <fullName evidence="2">YqaA family protein</fullName>
    </submittedName>
</protein>
<proteinExistence type="predicted"/>
<keyword evidence="1" id="KW-0812">Transmembrane</keyword>
<feature type="transmembrane region" description="Helical" evidence="1">
    <location>
        <begin position="40"/>
        <end position="62"/>
    </location>
</feature>
<organism evidence="2 3">
    <name type="scientific">Vogesella facilis</name>
    <dbReference type="NCBI Taxonomy" id="1655232"/>
    <lineage>
        <taxon>Bacteria</taxon>
        <taxon>Pseudomonadati</taxon>
        <taxon>Pseudomonadota</taxon>
        <taxon>Betaproteobacteria</taxon>
        <taxon>Neisseriales</taxon>
        <taxon>Chromobacteriaceae</taxon>
        <taxon>Vogesella</taxon>
    </lineage>
</organism>
<keyword evidence="1" id="KW-0472">Membrane</keyword>
<evidence type="ECO:0000256" key="1">
    <source>
        <dbReference type="SAM" id="Phobius"/>
    </source>
</evidence>
<dbReference type="PANTHER" id="PTHR42709:SF4">
    <property type="entry name" value="INNER MEMBRANE PROTEIN YQAA"/>
    <property type="match status" value="1"/>
</dbReference>
<keyword evidence="3" id="KW-1185">Reference proteome</keyword>
<dbReference type="EMBL" id="JBHRXN010000010">
    <property type="protein sequence ID" value="MFC3531473.1"/>
    <property type="molecule type" value="Genomic_DNA"/>
</dbReference>
<dbReference type="RefSeq" id="WP_386088941.1">
    <property type="nucleotide sequence ID" value="NZ_JBHRXN010000010.1"/>
</dbReference>
<feature type="transmembrane region" description="Helical" evidence="1">
    <location>
        <begin position="113"/>
        <end position="131"/>
    </location>
</feature>
<name>A0ABV7RCB6_9NEIS</name>
<dbReference type="PANTHER" id="PTHR42709">
    <property type="entry name" value="ALKALINE PHOSPHATASE LIKE PROTEIN"/>
    <property type="match status" value="1"/>
</dbReference>
<comment type="caution">
    <text evidence="2">The sequence shown here is derived from an EMBL/GenBank/DDBJ whole genome shotgun (WGS) entry which is preliminary data.</text>
</comment>
<dbReference type="InterPro" id="IPR051311">
    <property type="entry name" value="DedA_domain"/>
</dbReference>
<feature type="transmembrane region" description="Helical" evidence="1">
    <location>
        <begin position="74"/>
        <end position="93"/>
    </location>
</feature>
<dbReference type="Proteomes" id="UP001595741">
    <property type="component" value="Unassembled WGS sequence"/>
</dbReference>
<evidence type="ECO:0000313" key="3">
    <source>
        <dbReference type="Proteomes" id="UP001595741"/>
    </source>
</evidence>
<gene>
    <name evidence="2" type="ORF">ACFOLG_04680</name>
</gene>
<keyword evidence="1" id="KW-1133">Transmembrane helix</keyword>
<evidence type="ECO:0000313" key="2">
    <source>
        <dbReference type="EMBL" id="MFC3531473.1"/>
    </source>
</evidence>
<sequence>MDSALLLAGLAASAFLSATLLPGSSELALGALLLDRPGLWLLALLVATVANTAGSLSNVWLGRRVPPRPLPPRAAAWFARFGPAALLLSWVPLLGDALPLAAGWLRLPWWPCLLWIGIGKFARYAVLVAGVQQLAAGH</sequence>
<reference evidence="3" key="1">
    <citation type="journal article" date="2019" name="Int. J. Syst. Evol. Microbiol.">
        <title>The Global Catalogue of Microorganisms (GCM) 10K type strain sequencing project: providing services to taxonomists for standard genome sequencing and annotation.</title>
        <authorList>
            <consortium name="The Broad Institute Genomics Platform"/>
            <consortium name="The Broad Institute Genome Sequencing Center for Infectious Disease"/>
            <person name="Wu L."/>
            <person name="Ma J."/>
        </authorList>
    </citation>
    <scope>NUCLEOTIDE SEQUENCE [LARGE SCALE GENOMIC DNA]</scope>
    <source>
        <strain evidence="3">KCTC 42742</strain>
    </source>
</reference>
<accession>A0ABV7RCB6</accession>